<name>A0A392NV92_9FABA</name>
<comment type="caution">
    <text evidence="1">The sequence shown here is derived from an EMBL/GenBank/DDBJ whole genome shotgun (WGS) entry which is preliminary data.</text>
</comment>
<dbReference type="Proteomes" id="UP000265520">
    <property type="component" value="Unassembled WGS sequence"/>
</dbReference>
<evidence type="ECO:0000313" key="1">
    <source>
        <dbReference type="EMBL" id="MCI03364.1"/>
    </source>
</evidence>
<evidence type="ECO:0000313" key="2">
    <source>
        <dbReference type="Proteomes" id="UP000265520"/>
    </source>
</evidence>
<dbReference type="AlphaFoldDB" id="A0A392NV92"/>
<dbReference type="EMBL" id="LXQA010051937">
    <property type="protein sequence ID" value="MCI03364.1"/>
    <property type="molecule type" value="Genomic_DNA"/>
</dbReference>
<proteinExistence type="predicted"/>
<organism evidence="1 2">
    <name type="scientific">Trifolium medium</name>
    <dbReference type="NCBI Taxonomy" id="97028"/>
    <lineage>
        <taxon>Eukaryota</taxon>
        <taxon>Viridiplantae</taxon>
        <taxon>Streptophyta</taxon>
        <taxon>Embryophyta</taxon>
        <taxon>Tracheophyta</taxon>
        <taxon>Spermatophyta</taxon>
        <taxon>Magnoliopsida</taxon>
        <taxon>eudicotyledons</taxon>
        <taxon>Gunneridae</taxon>
        <taxon>Pentapetalae</taxon>
        <taxon>rosids</taxon>
        <taxon>fabids</taxon>
        <taxon>Fabales</taxon>
        <taxon>Fabaceae</taxon>
        <taxon>Papilionoideae</taxon>
        <taxon>50 kb inversion clade</taxon>
        <taxon>NPAAA clade</taxon>
        <taxon>Hologalegina</taxon>
        <taxon>IRL clade</taxon>
        <taxon>Trifolieae</taxon>
        <taxon>Trifolium</taxon>
    </lineage>
</organism>
<feature type="non-terminal residue" evidence="1">
    <location>
        <position position="52"/>
    </location>
</feature>
<protein>
    <submittedName>
        <fullName evidence="1">Telomere length regulation protein TEL2-like protein</fullName>
    </submittedName>
</protein>
<accession>A0A392NV92</accession>
<sequence>MEDAVFSKVAQVISALKNANQVISSLHSIATLLFPLNPNLLSGSIDESYREQ</sequence>
<keyword evidence="2" id="KW-1185">Reference proteome</keyword>
<reference evidence="1 2" key="1">
    <citation type="journal article" date="2018" name="Front. Plant Sci.">
        <title>Red Clover (Trifolium pratense) and Zigzag Clover (T. medium) - A Picture of Genomic Similarities and Differences.</title>
        <authorList>
            <person name="Dluhosova J."/>
            <person name="Istvanek J."/>
            <person name="Nedelnik J."/>
            <person name="Repkova J."/>
        </authorList>
    </citation>
    <scope>NUCLEOTIDE SEQUENCE [LARGE SCALE GENOMIC DNA]</scope>
    <source>
        <strain evidence="2">cv. 10/8</strain>
        <tissue evidence="1">Leaf</tissue>
    </source>
</reference>